<keyword evidence="4 5" id="KW-0472">Membrane</keyword>
<dbReference type="EMBL" id="KE346360">
    <property type="protein sequence ID" value="KJE89029.1"/>
    <property type="molecule type" value="Genomic_DNA"/>
</dbReference>
<gene>
    <name evidence="6" type="ORF">CAOG_000588</name>
</gene>
<dbReference type="InParanoid" id="A0A0D2X0G7"/>
<evidence type="ECO:0008006" key="8">
    <source>
        <dbReference type="Google" id="ProtNLM"/>
    </source>
</evidence>
<reference evidence="7" key="1">
    <citation type="submission" date="2011-02" db="EMBL/GenBank/DDBJ databases">
        <title>The Genome Sequence of Capsaspora owczarzaki ATCC 30864.</title>
        <authorList>
            <person name="Russ C."/>
            <person name="Cuomo C."/>
            <person name="Burger G."/>
            <person name="Gray M.W."/>
            <person name="Holland P.W.H."/>
            <person name="King N."/>
            <person name="Lang F.B.F."/>
            <person name="Roger A.J."/>
            <person name="Ruiz-Trillo I."/>
            <person name="Young S.K."/>
            <person name="Zeng Q."/>
            <person name="Gargeya S."/>
            <person name="Alvarado L."/>
            <person name="Berlin A."/>
            <person name="Chapman S.B."/>
            <person name="Chen Z."/>
            <person name="Freedman E."/>
            <person name="Gellesch M."/>
            <person name="Goldberg J."/>
            <person name="Griggs A."/>
            <person name="Gujja S."/>
            <person name="Heilman E."/>
            <person name="Heiman D."/>
            <person name="Howarth C."/>
            <person name="Mehta T."/>
            <person name="Neiman D."/>
            <person name="Pearson M."/>
            <person name="Roberts A."/>
            <person name="Saif S."/>
            <person name="Shea T."/>
            <person name="Shenoy N."/>
            <person name="Sisk P."/>
            <person name="Stolte C."/>
            <person name="Sykes S."/>
            <person name="White J."/>
            <person name="Yandava C."/>
            <person name="Haas B."/>
            <person name="Nusbaum C."/>
            <person name="Birren B."/>
        </authorList>
    </citation>
    <scope>NUCLEOTIDE SEQUENCE</scope>
    <source>
        <strain evidence="7">ATCC 30864</strain>
    </source>
</reference>
<dbReference type="Pfam" id="PF01040">
    <property type="entry name" value="UbiA"/>
    <property type="match status" value="1"/>
</dbReference>
<proteinExistence type="predicted"/>
<keyword evidence="3 5" id="KW-1133">Transmembrane helix</keyword>
<name>A0A0D2X0G7_CAPO3</name>
<feature type="transmembrane region" description="Helical" evidence="5">
    <location>
        <begin position="41"/>
        <end position="59"/>
    </location>
</feature>
<keyword evidence="7" id="KW-1185">Reference proteome</keyword>
<evidence type="ECO:0000256" key="4">
    <source>
        <dbReference type="ARBA" id="ARBA00023136"/>
    </source>
</evidence>
<accession>A0A0D2X0G7</accession>
<evidence type="ECO:0000256" key="2">
    <source>
        <dbReference type="ARBA" id="ARBA00022692"/>
    </source>
</evidence>
<dbReference type="Proteomes" id="UP000008743">
    <property type="component" value="Unassembled WGS sequence"/>
</dbReference>
<dbReference type="OrthoDB" id="10265110at2759"/>
<dbReference type="RefSeq" id="XP_004365459.1">
    <property type="nucleotide sequence ID" value="XM_004365402.2"/>
</dbReference>
<feature type="transmembrane region" description="Helical" evidence="5">
    <location>
        <begin position="123"/>
        <end position="145"/>
    </location>
</feature>
<feature type="transmembrane region" description="Helical" evidence="5">
    <location>
        <begin position="247"/>
        <end position="266"/>
    </location>
</feature>
<evidence type="ECO:0000256" key="1">
    <source>
        <dbReference type="ARBA" id="ARBA00004141"/>
    </source>
</evidence>
<dbReference type="AlphaFoldDB" id="A0A0D2X0G7"/>
<protein>
    <recommendedName>
        <fullName evidence="8">UbiA prenyltransferase</fullName>
    </recommendedName>
</protein>
<dbReference type="eggNOG" id="ENOG502S48I">
    <property type="taxonomic scope" value="Eukaryota"/>
</dbReference>
<feature type="transmembrane region" description="Helical" evidence="5">
    <location>
        <begin position="299"/>
        <end position="317"/>
    </location>
</feature>
<keyword evidence="2 5" id="KW-0812">Transmembrane</keyword>
<feature type="transmembrane region" description="Helical" evidence="5">
    <location>
        <begin position="151"/>
        <end position="170"/>
    </location>
</feature>
<feature type="transmembrane region" description="Helical" evidence="5">
    <location>
        <begin position="272"/>
        <end position="290"/>
    </location>
</feature>
<dbReference type="InterPro" id="IPR044878">
    <property type="entry name" value="UbiA_sf"/>
</dbReference>
<evidence type="ECO:0000313" key="6">
    <source>
        <dbReference type="EMBL" id="KJE89029.1"/>
    </source>
</evidence>
<feature type="transmembrane region" description="Helical" evidence="5">
    <location>
        <begin position="177"/>
        <end position="197"/>
    </location>
</feature>
<dbReference type="Gene3D" id="1.10.357.140">
    <property type="entry name" value="UbiA prenyltransferase"/>
    <property type="match status" value="1"/>
</dbReference>
<evidence type="ECO:0000256" key="3">
    <source>
        <dbReference type="ARBA" id="ARBA00022989"/>
    </source>
</evidence>
<dbReference type="InterPro" id="IPR000537">
    <property type="entry name" value="UbiA_prenyltransferase"/>
</dbReference>
<sequence>MVAATRSGDADPAGKAKALGTPRSASAIKNWTTFFNERAPLPVYVLLALGPCLSGFALADSSLPLPVTSGQFSYWQTLAIVVAGQLLYLITLRCMDDVKDYDKDVKVHPDRPLPRGLILYDELVNAIRLEIALLCVYAVVLWFVFSPLAGATFGLQIVYLVLMYIEFGIGHWLDPRVFLYALTHQASIYVGALHISAITNPDLIWDPRTYWLGTVALSGAFTYEVCRKLDPTLDPLKGTYRVVLGKWPTYAIVLFTVSLGVVSSHVMGLSYMLWPIQALLLVALTLHFVLPQRKSKHKLVEIISIFYVLLHIWSQYIHRKWY</sequence>
<evidence type="ECO:0000313" key="7">
    <source>
        <dbReference type="Proteomes" id="UP000008743"/>
    </source>
</evidence>
<feature type="transmembrane region" description="Helical" evidence="5">
    <location>
        <begin position="71"/>
        <end position="90"/>
    </location>
</feature>
<dbReference type="GO" id="GO:0016020">
    <property type="term" value="C:membrane"/>
    <property type="evidence" value="ECO:0007669"/>
    <property type="project" value="UniProtKB-SubCell"/>
</dbReference>
<evidence type="ECO:0000256" key="5">
    <source>
        <dbReference type="SAM" id="Phobius"/>
    </source>
</evidence>
<feature type="transmembrane region" description="Helical" evidence="5">
    <location>
        <begin position="209"/>
        <end position="226"/>
    </location>
</feature>
<dbReference type="GO" id="GO:0016765">
    <property type="term" value="F:transferase activity, transferring alkyl or aryl (other than methyl) groups"/>
    <property type="evidence" value="ECO:0007669"/>
    <property type="project" value="InterPro"/>
</dbReference>
<comment type="subcellular location">
    <subcellularLocation>
        <location evidence="1">Membrane</location>
        <topology evidence="1">Multi-pass membrane protein</topology>
    </subcellularLocation>
</comment>
<organism evidence="6 7">
    <name type="scientific">Capsaspora owczarzaki (strain ATCC 30864)</name>
    <dbReference type="NCBI Taxonomy" id="595528"/>
    <lineage>
        <taxon>Eukaryota</taxon>
        <taxon>Filasterea</taxon>
        <taxon>Capsaspora</taxon>
    </lineage>
</organism>